<evidence type="ECO:0000313" key="1">
    <source>
        <dbReference type="EMBL" id="BBL90041.1"/>
    </source>
</evidence>
<proteinExistence type="predicted"/>
<protein>
    <submittedName>
        <fullName evidence="1">MSHA pilin protein MshC</fullName>
    </submittedName>
</protein>
<dbReference type="Proteomes" id="UP000315115">
    <property type="component" value="Chromosome 1"/>
</dbReference>
<evidence type="ECO:0000313" key="2">
    <source>
        <dbReference type="Proteomes" id="UP000315115"/>
    </source>
</evidence>
<dbReference type="AlphaFoldDB" id="A0A510I9A9"/>
<organism evidence="1 2">
    <name type="scientific">Vibrio rotiferianus</name>
    <dbReference type="NCBI Taxonomy" id="190895"/>
    <lineage>
        <taxon>Bacteria</taxon>
        <taxon>Pseudomonadati</taxon>
        <taxon>Pseudomonadota</taxon>
        <taxon>Gammaproteobacteria</taxon>
        <taxon>Vibrionales</taxon>
        <taxon>Vibrionaceae</taxon>
        <taxon>Vibrio</taxon>
    </lineage>
</organism>
<dbReference type="EMBL" id="AP019798">
    <property type="protein sequence ID" value="BBL90041.1"/>
    <property type="molecule type" value="Genomic_DNA"/>
</dbReference>
<gene>
    <name evidence="1" type="ORF">VroAM7_26940</name>
</gene>
<name>A0A510I9A9_9VIBR</name>
<sequence length="136" mass="14441">MVIVILTIVSLYAASRYMSSGISVFAAQEESLAIIRQVQVNRMQSNVSGAISNNNFILSISNDCLGSVSSCNSRSDSRSDWSSPDNIRYSPNQTISFDLLGNPSGGAKTITITESTGQTCIVTINTQGYVSKGACS</sequence>
<accession>A0A510I9A9</accession>
<reference evidence="2" key="1">
    <citation type="submission" date="2019-07" db="EMBL/GenBank/DDBJ databases">
        <title>Complete Genome Sequences of Vibrion rotiferianus strain AM7.</title>
        <authorList>
            <person name="Miyazaki K."/>
            <person name="Wiseschart A."/>
            <person name="Pootanakit K."/>
            <person name="Ishimori K."/>
            <person name="Kitahara K."/>
        </authorList>
    </citation>
    <scope>NUCLEOTIDE SEQUENCE [LARGE SCALE GENOMIC DNA]</scope>
    <source>
        <strain evidence="2">AM7</strain>
    </source>
</reference>